<comment type="caution">
    <text evidence="1">The sequence shown here is derived from an EMBL/GenBank/DDBJ whole genome shotgun (WGS) entry which is preliminary data.</text>
</comment>
<organism evidence="1 2">
    <name type="scientific">Candolleomyces eurysporus</name>
    <dbReference type="NCBI Taxonomy" id="2828524"/>
    <lineage>
        <taxon>Eukaryota</taxon>
        <taxon>Fungi</taxon>
        <taxon>Dikarya</taxon>
        <taxon>Basidiomycota</taxon>
        <taxon>Agaricomycotina</taxon>
        <taxon>Agaricomycetes</taxon>
        <taxon>Agaricomycetidae</taxon>
        <taxon>Agaricales</taxon>
        <taxon>Agaricineae</taxon>
        <taxon>Psathyrellaceae</taxon>
        <taxon>Candolleomyces</taxon>
    </lineage>
</organism>
<name>A0A9W8IVW8_9AGAR</name>
<feature type="non-terminal residue" evidence="1">
    <location>
        <position position="159"/>
    </location>
</feature>
<dbReference type="AlphaFoldDB" id="A0A9W8IVW8"/>
<keyword evidence="2" id="KW-1185">Reference proteome</keyword>
<evidence type="ECO:0000313" key="1">
    <source>
        <dbReference type="EMBL" id="KAJ2923911.1"/>
    </source>
</evidence>
<reference evidence="1" key="1">
    <citation type="submission" date="2022-06" db="EMBL/GenBank/DDBJ databases">
        <title>Genome Sequence of Candolleomyces eurysporus.</title>
        <authorList>
            <person name="Buettner E."/>
        </authorList>
    </citation>
    <scope>NUCLEOTIDE SEQUENCE</scope>
    <source>
        <strain evidence="1">VTCC 930004</strain>
    </source>
</reference>
<protein>
    <submittedName>
        <fullName evidence="1">Uncharacterized protein</fullName>
    </submittedName>
</protein>
<sequence>MFQAGWRAMDVYQERVHQDREAAKIKLLEPWLVPIITLFEGRIVDKPDMPTTEYSTGGFVEHEIIMIGGALFLVVEMKIGLFRDDNLAQLFLELLSAAKLNKDTGFGDLRVHGLLTDLSTFCFYSYDPVNETFNPDEDILVNVRRDDFCSGMIYVEFSV</sequence>
<dbReference type="Proteomes" id="UP001140091">
    <property type="component" value="Unassembled WGS sequence"/>
</dbReference>
<evidence type="ECO:0000313" key="2">
    <source>
        <dbReference type="Proteomes" id="UP001140091"/>
    </source>
</evidence>
<dbReference type="OrthoDB" id="3248548at2759"/>
<gene>
    <name evidence="1" type="ORF">H1R20_g13182</name>
</gene>
<accession>A0A9W8IVW8</accession>
<dbReference type="EMBL" id="JANBPK010001265">
    <property type="protein sequence ID" value="KAJ2923911.1"/>
    <property type="molecule type" value="Genomic_DNA"/>
</dbReference>
<proteinExistence type="predicted"/>